<comment type="caution">
    <text evidence="1">The sequence shown here is derived from an EMBL/GenBank/DDBJ whole genome shotgun (WGS) entry which is preliminary data.</text>
</comment>
<organism evidence="1 2">
    <name type="scientific">Mikania micrantha</name>
    <name type="common">bitter vine</name>
    <dbReference type="NCBI Taxonomy" id="192012"/>
    <lineage>
        <taxon>Eukaryota</taxon>
        <taxon>Viridiplantae</taxon>
        <taxon>Streptophyta</taxon>
        <taxon>Embryophyta</taxon>
        <taxon>Tracheophyta</taxon>
        <taxon>Spermatophyta</taxon>
        <taxon>Magnoliopsida</taxon>
        <taxon>eudicotyledons</taxon>
        <taxon>Gunneridae</taxon>
        <taxon>Pentapetalae</taxon>
        <taxon>asterids</taxon>
        <taxon>campanulids</taxon>
        <taxon>Asterales</taxon>
        <taxon>Asteraceae</taxon>
        <taxon>Asteroideae</taxon>
        <taxon>Heliantheae alliance</taxon>
        <taxon>Eupatorieae</taxon>
        <taxon>Mikania</taxon>
    </lineage>
</organism>
<protein>
    <submittedName>
        <fullName evidence="1">Uncharacterized protein</fullName>
    </submittedName>
</protein>
<name>A0A5N6NIW2_9ASTR</name>
<proteinExistence type="predicted"/>
<dbReference type="EMBL" id="SZYD01000011">
    <property type="protein sequence ID" value="KAD4889036.1"/>
    <property type="molecule type" value="Genomic_DNA"/>
</dbReference>
<evidence type="ECO:0000313" key="1">
    <source>
        <dbReference type="EMBL" id="KAD4889036.1"/>
    </source>
</evidence>
<reference evidence="1 2" key="1">
    <citation type="submission" date="2019-05" db="EMBL/GenBank/DDBJ databases">
        <title>Mikania micrantha, genome provides insights into the molecular mechanism of rapid growth.</title>
        <authorList>
            <person name="Liu B."/>
        </authorList>
    </citation>
    <scope>NUCLEOTIDE SEQUENCE [LARGE SCALE GENOMIC DNA]</scope>
    <source>
        <strain evidence="1">NLD-2019</strain>
        <tissue evidence="1">Leaf</tissue>
    </source>
</reference>
<dbReference type="AlphaFoldDB" id="A0A5N6NIW2"/>
<evidence type="ECO:0000313" key="2">
    <source>
        <dbReference type="Proteomes" id="UP000326396"/>
    </source>
</evidence>
<sequence>MLICLETMSVIEKYAKNGSKHENEPNWAGSRVQAKLHSRFGELEEKLGNTNHLHTHLVAAVISTPAPSRTAPDLLKLYSTDSKAFEVVLAPNMH</sequence>
<accession>A0A5N6NIW2</accession>
<gene>
    <name evidence="1" type="ORF">E3N88_21109</name>
</gene>
<dbReference type="Proteomes" id="UP000326396">
    <property type="component" value="Linkage Group LG19"/>
</dbReference>
<keyword evidence="2" id="KW-1185">Reference proteome</keyword>